<comment type="caution">
    <text evidence="2">The sequence shown here is derived from an EMBL/GenBank/DDBJ whole genome shotgun (WGS) entry which is preliminary data.</text>
</comment>
<protein>
    <submittedName>
        <fullName evidence="2">Uncharacterized protein</fullName>
    </submittedName>
</protein>
<organism evidence="2 3">
    <name type="scientific">Phanerochaete sordida</name>
    <dbReference type="NCBI Taxonomy" id="48140"/>
    <lineage>
        <taxon>Eukaryota</taxon>
        <taxon>Fungi</taxon>
        <taxon>Dikarya</taxon>
        <taxon>Basidiomycota</taxon>
        <taxon>Agaricomycotina</taxon>
        <taxon>Agaricomycetes</taxon>
        <taxon>Polyporales</taxon>
        <taxon>Phanerochaetaceae</taxon>
        <taxon>Phanerochaete</taxon>
    </lineage>
</organism>
<dbReference type="Proteomes" id="UP000703269">
    <property type="component" value="Unassembled WGS sequence"/>
</dbReference>
<evidence type="ECO:0000313" key="3">
    <source>
        <dbReference type="Proteomes" id="UP000703269"/>
    </source>
</evidence>
<evidence type="ECO:0000256" key="1">
    <source>
        <dbReference type="SAM" id="MobiDB-lite"/>
    </source>
</evidence>
<feature type="compositionally biased region" description="Polar residues" evidence="1">
    <location>
        <begin position="1"/>
        <end position="12"/>
    </location>
</feature>
<reference evidence="2 3" key="1">
    <citation type="submission" date="2021-08" db="EMBL/GenBank/DDBJ databases">
        <title>Draft Genome Sequence of Phanerochaete sordida strain YK-624.</title>
        <authorList>
            <person name="Mori T."/>
            <person name="Dohra H."/>
            <person name="Suzuki T."/>
            <person name="Kawagishi H."/>
            <person name="Hirai H."/>
        </authorList>
    </citation>
    <scope>NUCLEOTIDE SEQUENCE [LARGE SCALE GENOMIC DNA]</scope>
    <source>
        <strain evidence="2 3">YK-624</strain>
    </source>
</reference>
<dbReference type="AlphaFoldDB" id="A0A9P3L966"/>
<feature type="region of interest" description="Disordered" evidence="1">
    <location>
        <begin position="1"/>
        <end position="38"/>
    </location>
</feature>
<gene>
    <name evidence="2" type="ORF">PsYK624_014860</name>
</gene>
<keyword evidence="3" id="KW-1185">Reference proteome</keyword>
<name>A0A9P3L966_9APHY</name>
<sequence length="207" mass="22708">MQYPNTPSSHQGQAAPRTPPSQTGQIHHTNGQLPTPHAPYMHATALPYGAQAPVYAGFPPTPYMPTVPLPMQHTNTGLLTPPDSPASRTQALMNLNPHLTNPGFAYDLKYDVERSGLRSGQLRESATFPGTGSLVVYVQTSTGHMHAINVGDGRTMLTVGDVLHRLHRELNRAFPDNTNLLHATGRRYIFEGLEYRGGDTCVLKHRR</sequence>
<evidence type="ECO:0000313" key="2">
    <source>
        <dbReference type="EMBL" id="GJE85407.1"/>
    </source>
</evidence>
<accession>A0A9P3L966</accession>
<dbReference type="EMBL" id="BPQB01000002">
    <property type="protein sequence ID" value="GJE85407.1"/>
    <property type="molecule type" value="Genomic_DNA"/>
</dbReference>
<proteinExistence type="predicted"/>
<feature type="compositionally biased region" description="Polar residues" evidence="1">
    <location>
        <begin position="20"/>
        <end position="33"/>
    </location>
</feature>
<dbReference type="OrthoDB" id="3265169at2759"/>